<comment type="caution">
    <text evidence="5">The sequence shown here is derived from an EMBL/GenBank/DDBJ whole genome shotgun (WGS) entry which is preliminary data.</text>
</comment>
<dbReference type="InterPro" id="IPR000914">
    <property type="entry name" value="SBP_5_dom"/>
</dbReference>
<evidence type="ECO:0000256" key="3">
    <source>
        <dbReference type="ARBA" id="ARBA00022729"/>
    </source>
</evidence>
<dbReference type="Gene3D" id="3.10.105.10">
    <property type="entry name" value="Dipeptide-binding Protein, Domain 3"/>
    <property type="match status" value="1"/>
</dbReference>
<keyword evidence="2" id="KW-0813">Transport</keyword>
<organism evidence="5">
    <name type="scientific">marine sediment metagenome</name>
    <dbReference type="NCBI Taxonomy" id="412755"/>
    <lineage>
        <taxon>unclassified sequences</taxon>
        <taxon>metagenomes</taxon>
        <taxon>ecological metagenomes</taxon>
    </lineage>
</organism>
<name>X1SZH2_9ZZZZ</name>
<keyword evidence="3" id="KW-0732">Signal</keyword>
<evidence type="ECO:0000256" key="1">
    <source>
        <dbReference type="ARBA" id="ARBA00005695"/>
    </source>
</evidence>
<dbReference type="PANTHER" id="PTHR30290">
    <property type="entry name" value="PERIPLASMIC BINDING COMPONENT OF ABC TRANSPORTER"/>
    <property type="match status" value="1"/>
</dbReference>
<dbReference type="Pfam" id="PF00496">
    <property type="entry name" value="SBP_bac_5"/>
    <property type="match status" value="1"/>
</dbReference>
<proteinExistence type="inferred from homology"/>
<sequence>VESWDVTPERIVFTVRPGVLWAAYGKEHVMDVREVTAEDIVFSITRFIDDSPAEGAPGWLWTENGGFIDSVYAEGDTVVVETSRFEVEWKKWFAAGWCCEFLPPEVFAPGLDQADWMNLVGTGAFMVKEHVLGSYMAYERNPTYWDTAIINGKEYEIPFIDELIYAIIPDESTRIAALRTGKVDFDYGFSAVYEETLAQTTPELVKFVTQRNPGIMALNQLNPILADFDVRRALIMAVDRETILNAVWGPGGD</sequence>
<reference evidence="5" key="1">
    <citation type="journal article" date="2014" name="Front. Microbiol.">
        <title>High frequency of phylogenetically diverse reductive dehalogenase-homologous genes in deep subseafloor sedimentary metagenomes.</title>
        <authorList>
            <person name="Kawai M."/>
            <person name="Futagami T."/>
            <person name="Toyoda A."/>
            <person name="Takaki Y."/>
            <person name="Nishi S."/>
            <person name="Hori S."/>
            <person name="Arai W."/>
            <person name="Tsubouchi T."/>
            <person name="Morono Y."/>
            <person name="Uchiyama I."/>
            <person name="Ito T."/>
            <person name="Fujiyama A."/>
            <person name="Inagaki F."/>
            <person name="Takami H."/>
        </authorList>
    </citation>
    <scope>NUCLEOTIDE SEQUENCE</scope>
    <source>
        <strain evidence="5">Expedition CK06-06</strain>
    </source>
</reference>
<evidence type="ECO:0000313" key="5">
    <source>
        <dbReference type="EMBL" id="GAI84516.1"/>
    </source>
</evidence>
<evidence type="ECO:0000256" key="2">
    <source>
        <dbReference type="ARBA" id="ARBA00022448"/>
    </source>
</evidence>
<evidence type="ECO:0000259" key="4">
    <source>
        <dbReference type="Pfam" id="PF00496"/>
    </source>
</evidence>
<feature type="domain" description="Solute-binding protein family 5" evidence="4">
    <location>
        <begin position="2"/>
        <end position="251"/>
    </location>
</feature>
<dbReference type="InterPro" id="IPR039424">
    <property type="entry name" value="SBP_5"/>
</dbReference>
<feature type="non-terminal residue" evidence="5">
    <location>
        <position position="1"/>
    </location>
</feature>
<dbReference type="GO" id="GO:1904680">
    <property type="term" value="F:peptide transmembrane transporter activity"/>
    <property type="evidence" value="ECO:0007669"/>
    <property type="project" value="TreeGrafter"/>
</dbReference>
<comment type="similarity">
    <text evidence="1">Belongs to the bacterial solute-binding protein 5 family.</text>
</comment>
<dbReference type="GO" id="GO:0015833">
    <property type="term" value="P:peptide transport"/>
    <property type="evidence" value="ECO:0007669"/>
    <property type="project" value="TreeGrafter"/>
</dbReference>
<dbReference type="Gene3D" id="3.40.190.10">
    <property type="entry name" value="Periplasmic binding protein-like II"/>
    <property type="match status" value="1"/>
</dbReference>
<gene>
    <name evidence="5" type="ORF">S12H4_21619</name>
</gene>
<dbReference type="SUPFAM" id="SSF53850">
    <property type="entry name" value="Periplasmic binding protein-like II"/>
    <property type="match status" value="1"/>
</dbReference>
<feature type="non-terminal residue" evidence="5">
    <location>
        <position position="253"/>
    </location>
</feature>
<dbReference type="PANTHER" id="PTHR30290:SF9">
    <property type="entry name" value="OLIGOPEPTIDE-BINDING PROTEIN APPA"/>
    <property type="match status" value="1"/>
</dbReference>
<protein>
    <recommendedName>
        <fullName evidence="4">Solute-binding protein family 5 domain-containing protein</fullName>
    </recommendedName>
</protein>
<dbReference type="EMBL" id="BARW01011144">
    <property type="protein sequence ID" value="GAI84516.1"/>
    <property type="molecule type" value="Genomic_DNA"/>
</dbReference>
<dbReference type="AlphaFoldDB" id="X1SZH2"/>
<accession>X1SZH2</accession>